<keyword evidence="7" id="KW-1185">Reference proteome</keyword>
<keyword evidence="1" id="KW-0805">Transcription regulation</keyword>
<evidence type="ECO:0000256" key="3">
    <source>
        <dbReference type="ARBA" id="ARBA00023163"/>
    </source>
</evidence>
<sequence length="202" mass="21964">MTNPGKHLPAEQRRAATVDAVLALAARLNPGKITTAAIARQMNLTQGALFRHFPNKEAIWQAVMTWVAEQLLKRVEKAARQAPGPLAGLEAMFQAHISFVVSHPGIPRMLFNELQHPGDSAAKNLARKLVERYRQRLAQLIEEGQKAGEIAPEVEAGAAAVLFVGMIQGLVVQSLLAGRPEQMQDSAPAVFALFKRGIINPQ</sequence>
<dbReference type="AlphaFoldDB" id="D6Z651"/>
<dbReference type="STRING" id="589865.DaAHT2_2147"/>
<evidence type="ECO:0000313" key="6">
    <source>
        <dbReference type="EMBL" id="ADH86816.1"/>
    </source>
</evidence>
<dbReference type="InterPro" id="IPR001647">
    <property type="entry name" value="HTH_TetR"/>
</dbReference>
<keyword evidence="3" id="KW-0804">Transcription</keyword>
<accession>D6Z651</accession>
<dbReference type="GO" id="GO:0000976">
    <property type="term" value="F:transcription cis-regulatory region binding"/>
    <property type="evidence" value="ECO:0007669"/>
    <property type="project" value="TreeGrafter"/>
</dbReference>
<evidence type="ECO:0000256" key="1">
    <source>
        <dbReference type="ARBA" id="ARBA00023015"/>
    </source>
</evidence>
<dbReference type="KEGG" id="dak:DaAHT2_2147"/>
<dbReference type="PANTHER" id="PTHR30055">
    <property type="entry name" value="HTH-TYPE TRANSCRIPTIONAL REGULATOR RUTR"/>
    <property type="match status" value="1"/>
</dbReference>
<dbReference type="SUPFAM" id="SSF48498">
    <property type="entry name" value="Tetracyclin repressor-like, C-terminal domain"/>
    <property type="match status" value="1"/>
</dbReference>
<dbReference type="InterPro" id="IPR050109">
    <property type="entry name" value="HTH-type_TetR-like_transc_reg"/>
</dbReference>
<dbReference type="Pfam" id="PF17932">
    <property type="entry name" value="TetR_C_24"/>
    <property type="match status" value="1"/>
</dbReference>
<proteinExistence type="predicted"/>
<evidence type="ECO:0000256" key="4">
    <source>
        <dbReference type="PROSITE-ProRule" id="PRU00335"/>
    </source>
</evidence>
<name>D6Z651_DESAT</name>
<dbReference type="Pfam" id="PF00440">
    <property type="entry name" value="TetR_N"/>
    <property type="match status" value="1"/>
</dbReference>
<dbReference type="OrthoDB" id="3249at2"/>
<dbReference type="RefSeq" id="WP_013164333.1">
    <property type="nucleotide sequence ID" value="NC_014216.1"/>
</dbReference>
<evidence type="ECO:0000256" key="2">
    <source>
        <dbReference type="ARBA" id="ARBA00023125"/>
    </source>
</evidence>
<gene>
    <name evidence="6" type="ordered locus">DaAHT2_2147</name>
</gene>
<dbReference type="PROSITE" id="PS50977">
    <property type="entry name" value="HTH_TETR_2"/>
    <property type="match status" value="1"/>
</dbReference>
<dbReference type="EMBL" id="CP001940">
    <property type="protein sequence ID" value="ADH86816.1"/>
    <property type="molecule type" value="Genomic_DNA"/>
</dbReference>
<organism evidence="6 7">
    <name type="scientific">Desulfurivibrio alkaliphilus (strain DSM 19089 / UNIQEM U267 / AHT2)</name>
    <dbReference type="NCBI Taxonomy" id="589865"/>
    <lineage>
        <taxon>Bacteria</taxon>
        <taxon>Pseudomonadati</taxon>
        <taxon>Thermodesulfobacteriota</taxon>
        <taxon>Desulfobulbia</taxon>
        <taxon>Desulfobulbales</taxon>
        <taxon>Desulfobulbaceae</taxon>
        <taxon>Desulfurivibrio</taxon>
    </lineage>
</organism>
<dbReference type="InterPro" id="IPR041490">
    <property type="entry name" value="KstR2_TetR_C"/>
</dbReference>
<dbReference type="PANTHER" id="PTHR30055:SF234">
    <property type="entry name" value="HTH-TYPE TRANSCRIPTIONAL REGULATOR BETI"/>
    <property type="match status" value="1"/>
</dbReference>
<keyword evidence="2 4" id="KW-0238">DNA-binding</keyword>
<feature type="domain" description="HTH tetR-type" evidence="5">
    <location>
        <begin position="11"/>
        <end position="71"/>
    </location>
</feature>
<evidence type="ECO:0000313" key="7">
    <source>
        <dbReference type="Proteomes" id="UP000001508"/>
    </source>
</evidence>
<dbReference type="eggNOG" id="COG1309">
    <property type="taxonomic scope" value="Bacteria"/>
</dbReference>
<dbReference type="Gene3D" id="1.10.357.10">
    <property type="entry name" value="Tetracycline Repressor, domain 2"/>
    <property type="match status" value="1"/>
</dbReference>
<dbReference type="HOGENOM" id="CLU_069356_12_3_7"/>
<dbReference type="Proteomes" id="UP000001508">
    <property type="component" value="Chromosome"/>
</dbReference>
<reference evidence="7" key="1">
    <citation type="submission" date="2010-02" db="EMBL/GenBank/DDBJ databases">
        <title>Complete sequence of Desulfurivibrio alkaliphilus AHT2.</title>
        <authorList>
            <consortium name="US DOE Joint Genome Institute"/>
            <person name="Pitluck S."/>
            <person name="Chertkov O."/>
            <person name="Detter J.C."/>
            <person name="Han C."/>
            <person name="Tapia R."/>
            <person name="Larimer F."/>
            <person name="Land M."/>
            <person name="Hauser L."/>
            <person name="Kyrpides N."/>
            <person name="Mikhailova N."/>
            <person name="Sorokin D.Y."/>
            <person name="Muyzer G."/>
            <person name="Woyke T."/>
        </authorList>
    </citation>
    <scope>NUCLEOTIDE SEQUENCE [LARGE SCALE GENOMIC DNA]</scope>
    <source>
        <strain evidence="7">DSM 19089 / UNIQEM U267 / AHT2</strain>
    </source>
</reference>
<dbReference type="InterPro" id="IPR009057">
    <property type="entry name" value="Homeodomain-like_sf"/>
</dbReference>
<feature type="DNA-binding region" description="H-T-H motif" evidence="4">
    <location>
        <begin position="34"/>
        <end position="53"/>
    </location>
</feature>
<dbReference type="Gene3D" id="1.10.10.60">
    <property type="entry name" value="Homeodomain-like"/>
    <property type="match status" value="1"/>
</dbReference>
<dbReference type="InterPro" id="IPR036271">
    <property type="entry name" value="Tet_transcr_reg_TetR-rel_C_sf"/>
</dbReference>
<dbReference type="FunCoup" id="D6Z651">
    <property type="interactions" value="10"/>
</dbReference>
<protein>
    <submittedName>
        <fullName evidence="6">Transcriptional regulator, TetR family</fullName>
    </submittedName>
</protein>
<dbReference type="GO" id="GO:0003700">
    <property type="term" value="F:DNA-binding transcription factor activity"/>
    <property type="evidence" value="ECO:0007669"/>
    <property type="project" value="TreeGrafter"/>
</dbReference>
<evidence type="ECO:0000259" key="5">
    <source>
        <dbReference type="PROSITE" id="PS50977"/>
    </source>
</evidence>
<dbReference type="SUPFAM" id="SSF46689">
    <property type="entry name" value="Homeodomain-like"/>
    <property type="match status" value="1"/>
</dbReference>
<dbReference type="InParanoid" id="D6Z651"/>